<dbReference type="AlphaFoldDB" id="A0A932FYF8"/>
<dbReference type="Proteomes" id="UP000769766">
    <property type="component" value="Unassembled WGS sequence"/>
</dbReference>
<evidence type="ECO:0000313" key="2">
    <source>
        <dbReference type="Proteomes" id="UP000769766"/>
    </source>
</evidence>
<sequence>MNGRTKAETMRNGWDMATGGRRRALRQACSGWLAGLLMAGTAALLLVPCVAPAQMTVEAGAPANLGSSVLHFRFLTAFTGAPLPDLFRLVALPSVKEQLEFATFSAQVSGVFREASGTPEGTPGKANGINRVNAAIGNPTATVPAQIVLIHGGSAQ</sequence>
<accession>A0A932FYF8</accession>
<dbReference type="EMBL" id="JACPRF010000183">
    <property type="protein sequence ID" value="MBI2876419.1"/>
    <property type="molecule type" value="Genomic_DNA"/>
</dbReference>
<gene>
    <name evidence="1" type="ORF">HYY20_06020</name>
</gene>
<name>A0A932FYF8_UNCTE</name>
<reference evidence="1" key="1">
    <citation type="submission" date="2020-07" db="EMBL/GenBank/DDBJ databases">
        <title>Huge and variable diversity of episymbiotic CPR bacteria and DPANN archaea in groundwater ecosystems.</title>
        <authorList>
            <person name="He C.Y."/>
            <person name="Keren R."/>
            <person name="Whittaker M."/>
            <person name="Farag I.F."/>
            <person name="Doudna J."/>
            <person name="Cate J.H.D."/>
            <person name="Banfield J.F."/>
        </authorList>
    </citation>
    <scope>NUCLEOTIDE SEQUENCE</scope>
    <source>
        <strain evidence="1">NC_groundwater_672_Ag_B-0.1um_62_36</strain>
    </source>
</reference>
<evidence type="ECO:0000313" key="1">
    <source>
        <dbReference type="EMBL" id="MBI2876419.1"/>
    </source>
</evidence>
<organism evidence="1 2">
    <name type="scientific">Tectimicrobiota bacterium</name>
    <dbReference type="NCBI Taxonomy" id="2528274"/>
    <lineage>
        <taxon>Bacteria</taxon>
        <taxon>Pseudomonadati</taxon>
        <taxon>Nitrospinota/Tectimicrobiota group</taxon>
        <taxon>Candidatus Tectimicrobiota</taxon>
    </lineage>
</organism>
<proteinExistence type="predicted"/>
<comment type="caution">
    <text evidence="1">The sequence shown here is derived from an EMBL/GenBank/DDBJ whole genome shotgun (WGS) entry which is preliminary data.</text>
</comment>
<protein>
    <submittedName>
        <fullName evidence="1">Uncharacterized protein</fullName>
    </submittedName>
</protein>